<keyword evidence="2" id="KW-0812">Transmembrane</keyword>
<evidence type="ECO:0000313" key="3">
    <source>
        <dbReference type="EMBL" id="KAL0468375.1"/>
    </source>
</evidence>
<keyword evidence="2" id="KW-0472">Membrane</keyword>
<name>A0ABR3D6R1_NEUIN</name>
<evidence type="ECO:0000256" key="1">
    <source>
        <dbReference type="SAM" id="MobiDB-lite"/>
    </source>
</evidence>
<proteinExistence type="predicted"/>
<accession>A0ABR3D6R1</accession>
<feature type="transmembrane region" description="Helical" evidence="2">
    <location>
        <begin position="12"/>
        <end position="31"/>
    </location>
</feature>
<evidence type="ECO:0000256" key="2">
    <source>
        <dbReference type="SAM" id="Phobius"/>
    </source>
</evidence>
<feature type="compositionally biased region" description="Low complexity" evidence="1">
    <location>
        <begin position="43"/>
        <end position="68"/>
    </location>
</feature>
<keyword evidence="4" id="KW-1185">Reference proteome</keyword>
<gene>
    <name evidence="3" type="ORF">QR685DRAFT_555550</name>
</gene>
<feature type="region of interest" description="Disordered" evidence="1">
    <location>
        <begin position="43"/>
        <end position="91"/>
    </location>
</feature>
<sequence length="205" mass="21672">MSPTLLSVGNCAIIFTISVMRLLFELCLYLVTGKTALLQSIATGNTTSGSNTSTGTTTSGSNASAETTIGNNSRSHSNISMAANSNSSGAKPKKVQFVKGVKGWGKAGQPPVEGNQEEGEEGSTVLLVPCAKRTYLGLGGLFTSLEGLEGDQERHWRMTIRGLCSVTNPCHRLISLYTEDSTSPGKPMIKSFRSSDSLFNLPSKC</sequence>
<organism evidence="3 4">
    <name type="scientific">Neurospora intermedia</name>
    <dbReference type="NCBI Taxonomy" id="5142"/>
    <lineage>
        <taxon>Eukaryota</taxon>
        <taxon>Fungi</taxon>
        <taxon>Dikarya</taxon>
        <taxon>Ascomycota</taxon>
        <taxon>Pezizomycotina</taxon>
        <taxon>Sordariomycetes</taxon>
        <taxon>Sordariomycetidae</taxon>
        <taxon>Sordariales</taxon>
        <taxon>Sordariaceae</taxon>
        <taxon>Neurospora</taxon>
    </lineage>
</organism>
<feature type="compositionally biased region" description="Low complexity" evidence="1">
    <location>
        <begin position="75"/>
        <end position="90"/>
    </location>
</feature>
<protein>
    <submittedName>
        <fullName evidence="3">Uncharacterized protein</fullName>
    </submittedName>
</protein>
<evidence type="ECO:0000313" key="4">
    <source>
        <dbReference type="Proteomes" id="UP001451303"/>
    </source>
</evidence>
<keyword evidence="2" id="KW-1133">Transmembrane helix</keyword>
<reference evidence="3 4" key="1">
    <citation type="submission" date="2023-09" db="EMBL/GenBank/DDBJ databases">
        <title>Multi-omics analysis of a traditional fermented food reveals byproduct-associated fungal strains for waste-to-food upcycling.</title>
        <authorList>
            <consortium name="Lawrence Berkeley National Laboratory"/>
            <person name="Rekdal V.M."/>
            <person name="Villalobos-Escobedo J.M."/>
            <person name="Rodriguez-Valeron N."/>
            <person name="Garcia M.O."/>
            <person name="Vasquez D.P."/>
            <person name="Damayanti I."/>
            <person name="Sorensen P.M."/>
            <person name="Baidoo E.E."/>
            <person name="De Carvalho A.C."/>
            <person name="Riley R."/>
            <person name="Lipzen A."/>
            <person name="He G."/>
            <person name="Yan M."/>
            <person name="Haridas S."/>
            <person name="Daum C."/>
            <person name="Yoshinaga Y."/>
            <person name="Ng V."/>
            <person name="Grigoriev I.V."/>
            <person name="Munk R."/>
            <person name="Nuraida L."/>
            <person name="Wijaya C.H."/>
            <person name="Morales P.-C."/>
            <person name="Keasling J.D."/>
        </authorList>
    </citation>
    <scope>NUCLEOTIDE SEQUENCE [LARGE SCALE GENOMIC DNA]</scope>
    <source>
        <strain evidence="3 4">FGSC 2613</strain>
    </source>
</reference>
<dbReference type="Proteomes" id="UP001451303">
    <property type="component" value="Unassembled WGS sequence"/>
</dbReference>
<comment type="caution">
    <text evidence="3">The sequence shown here is derived from an EMBL/GenBank/DDBJ whole genome shotgun (WGS) entry which is preliminary data.</text>
</comment>
<dbReference type="EMBL" id="JAVLET010000007">
    <property type="protein sequence ID" value="KAL0468375.1"/>
    <property type="molecule type" value="Genomic_DNA"/>
</dbReference>